<sequence length="357" mass="38328">MSITYDEILESMETEFFNESGEYAKDNPETELRFKAVASEIYAACTTADFALKQAFAQTATGEYLDRHAAMRSIKRKNAASAKGTLTFSVPQELENNVEIPKGTVCSVKGKPLIQFATEETAVIPAGSLSVQAAATALSAGSAFNAEPGSVTVLVNPPASVSSVTNETAFSGGADRETDEALRSRVVDSYHTVSNGVNPKSFAEIVLTIDTITDALFIMDPEFNEYTLFVRTENGDFPSPYVLEQIYDKLGILEVCGTGYAVALSQKSEFSVYAAVRAMRGADKERLAQEAEARIREVCSAQRIGREIPVSSIAAAVSGISGAAFTEISADPSYEGVVACRTGEYLVLKDVQVDVYE</sequence>
<reference evidence="2" key="2">
    <citation type="submission" date="2021-04" db="EMBL/GenBank/DDBJ databases">
        <authorList>
            <person name="Gilroy R."/>
        </authorList>
    </citation>
    <scope>NUCLEOTIDE SEQUENCE</scope>
    <source>
        <strain evidence="2">CHK188-16595</strain>
    </source>
</reference>
<organism evidence="2 3">
    <name type="scientific">Candidatus Eubacterium faecale</name>
    <dbReference type="NCBI Taxonomy" id="2838568"/>
    <lineage>
        <taxon>Bacteria</taxon>
        <taxon>Bacillati</taxon>
        <taxon>Bacillota</taxon>
        <taxon>Clostridia</taxon>
        <taxon>Eubacteriales</taxon>
        <taxon>Eubacteriaceae</taxon>
        <taxon>Eubacterium</taxon>
    </lineage>
</organism>
<dbReference type="InterPro" id="IPR052399">
    <property type="entry name" value="Phage_Baseplate_Assmbl_Protein"/>
</dbReference>
<dbReference type="PANTHER" id="PTHR37829">
    <property type="entry name" value="PHAGE-LIKE ELEMENT PBSX PROTEIN XKDT"/>
    <property type="match status" value="1"/>
</dbReference>
<evidence type="ECO:0000259" key="1">
    <source>
        <dbReference type="Pfam" id="PF04865"/>
    </source>
</evidence>
<gene>
    <name evidence="2" type="ORF">IAA37_02405</name>
</gene>
<protein>
    <submittedName>
        <fullName evidence="2">Baseplate J/gp47 family protein</fullName>
    </submittedName>
</protein>
<dbReference type="EMBL" id="DWXN01000005">
    <property type="protein sequence ID" value="HJB74508.1"/>
    <property type="molecule type" value="Genomic_DNA"/>
</dbReference>
<dbReference type="InterPro" id="IPR006949">
    <property type="entry name" value="Barrel_Baseplate_J-like"/>
</dbReference>
<comment type="caution">
    <text evidence="2">The sequence shown here is derived from an EMBL/GenBank/DDBJ whole genome shotgun (WGS) entry which is preliminary data.</text>
</comment>
<dbReference type="Pfam" id="PF04865">
    <property type="entry name" value="Baseplate_J"/>
    <property type="match status" value="1"/>
</dbReference>
<dbReference type="PANTHER" id="PTHR37829:SF3">
    <property type="entry name" value="PROTEIN JAYE-RELATED"/>
    <property type="match status" value="1"/>
</dbReference>
<feature type="domain" description="Baseplate protein J-like barrel" evidence="1">
    <location>
        <begin position="86"/>
        <end position="173"/>
    </location>
</feature>
<accession>A0A9D2MJ86</accession>
<evidence type="ECO:0000313" key="3">
    <source>
        <dbReference type="Proteomes" id="UP000823877"/>
    </source>
</evidence>
<name>A0A9D2MJ86_9FIRM</name>
<evidence type="ECO:0000313" key="2">
    <source>
        <dbReference type="EMBL" id="HJB74508.1"/>
    </source>
</evidence>
<proteinExistence type="predicted"/>
<dbReference type="Proteomes" id="UP000823877">
    <property type="component" value="Unassembled WGS sequence"/>
</dbReference>
<dbReference type="AlphaFoldDB" id="A0A9D2MJ86"/>
<reference evidence="2" key="1">
    <citation type="journal article" date="2021" name="PeerJ">
        <title>Extensive microbial diversity within the chicken gut microbiome revealed by metagenomics and culture.</title>
        <authorList>
            <person name="Gilroy R."/>
            <person name="Ravi A."/>
            <person name="Getino M."/>
            <person name="Pursley I."/>
            <person name="Horton D.L."/>
            <person name="Alikhan N.F."/>
            <person name="Baker D."/>
            <person name="Gharbi K."/>
            <person name="Hall N."/>
            <person name="Watson M."/>
            <person name="Adriaenssens E.M."/>
            <person name="Foster-Nyarko E."/>
            <person name="Jarju S."/>
            <person name="Secka A."/>
            <person name="Antonio M."/>
            <person name="Oren A."/>
            <person name="Chaudhuri R.R."/>
            <person name="La Ragione R."/>
            <person name="Hildebrand F."/>
            <person name="Pallen M.J."/>
        </authorList>
    </citation>
    <scope>NUCLEOTIDE SEQUENCE</scope>
    <source>
        <strain evidence="2">CHK188-16595</strain>
    </source>
</reference>